<dbReference type="InterPro" id="IPR001638">
    <property type="entry name" value="Solute-binding_3/MltF_N"/>
</dbReference>
<keyword evidence="1" id="KW-0732">Signal</keyword>
<evidence type="ECO:0000256" key="1">
    <source>
        <dbReference type="ARBA" id="ARBA00022729"/>
    </source>
</evidence>
<accession>A0A2N3R9P2</accession>
<sequence>MRTSHIRPAAFAGTVPRGGHRKENRKRGIMTARVMNRLIRAALATGATIAMMASMAACGPSAATPSDAGSGSGNSSGSSAASGSARTPEQITKSGKLRVAVFTDKAPFGYVDKDGKNQGYDIVFAERLAKDLGVKPEYTSVDPAARVDVLSSNKVDVTLANFTVTDDRARKVDFAKPYMKVFLGVVSPDSALIKDVKDLEGKTLIIAKGTTAEPYFEQHYPKVKLQKYDQYADAYNALLDHRGDAMSTDNTEVLAWAKANKGFSVGITKLGDEAVIAPAVRKGNKPLLDYINKELVKLGQEQFFHEDYRKTLEPVYGSAANPDEIVVEGGKA</sequence>
<feature type="domain" description="Solute-binding protein family 3/N-terminal" evidence="3">
    <location>
        <begin position="96"/>
        <end position="315"/>
    </location>
</feature>
<dbReference type="Gene3D" id="3.40.190.10">
    <property type="entry name" value="Periplasmic binding protein-like II"/>
    <property type="match status" value="2"/>
</dbReference>
<evidence type="ECO:0000313" key="4">
    <source>
        <dbReference type="EMBL" id="PKV09077.1"/>
    </source>
</evidence>
<dbReference type="EMBL" id="PCHJ01000016">
    <property type="protein sequence ID" value="PKV09077.1"/>
    <property type="molecule type" value="Genomic_DNA"/>
</dbReference>
<dbReference type="SUPFAM" id="SSF53850">
    <property type="entry name" value="Periplasmic binding protein-like II"/>
    <property type="match status" value="1"/>
</dbReference>
<feature type="region of interest" description="Disordered" evidence="2">
    <location>
        <begin position="60"/>
        <end position="92"/>
    </location>
</feature>
<dbReference type="AlphaFoldDB" id="A0A2N3R9P2"/>
<dbReference type="Pfam" id="PF00497">
    <property type="entry name" value="SBP_bac_3"/>
    <property type="match status" value="1"/>
</dbReference>
<dbReference type="PANTHER" id="PTHR35936">
    <property type="entry name" value="MEMBRANE-BOUND LYTIC MUREIN TRANSGLYCOSYLASE F"/>
    <property type="match status" value="1"/>
</dbReference>
<organism evidence="4 5">
    <name type="scientific">Bifidobacterium asteroides</name>
    <dbReference type="NCBI Taxonomy" id="1684"/>
    <lineage>
        <taxon>Bacteria</taxon>
        <taxon>Bacillati</taxon>
        <taxon>Actinomycetota</taxon>
        <taxon>Actinomycetes</taxon>
        <taxon>Bifidobacteriales</taxon>
        <taxon>Bifidobacteriaceae</taxon>
        <taxon>Bifidobacterium</taxon>
    </lineage>
</organism>
<dbReference type="PANTHER" id="PTHR35936:SF17">
    <property type="entry name" value="ARGININE-BINDING EXTRACELLULAR PROTEIN ARTP"/>
    <property type="match status" value="1"/>
</dbReference>
<proteinExistence type="predicted"/>
<evidence type="ECO:0000313" key="5">
    <source>
        <dbReference type="Proteomes" id="UP000233731"/>
    </source>
</evidence>
<gene>
    <name evidence="4" type="ORF">CQR44_1395</name>
</gene>
<dbReference type="CDD" id="cd13694">
    <property type="entry name" value="PBP2_Cysteine"/>
    <property type="match status" value="1"/>
</dbReference>
<reference evidence="4 5" key="1">
    <citation type="submission" date="2017-10" db="EMBL/GenBank/DDBJ databases">
        <title>Bifidobacterium genomics.</title>
        <authorList>
            <person name="Lugli G.A."/>
            <person name="Milani C."/>
            <person name="Mancabelli L."/>
        </authorList>
    </citation>
    <scope>NUCLEOTIDE SEQUENCE [LARGE SCALE GENOMIC DNA]</scope>
    <source>
        <strain evidence="4 5">1460B</strain>
    </source>
</reference>
<feature type="region of interest" description="Disordered" evidence="2">
    <location>
        <begin position="1"/>
        <end position="26"/>
    </location>
</feature>
<feature type="compositionally biased region" description="Low complexity" evidence="2">
    <location>
        <begin position="66"/>
        <end position="85"/>
    </location>
</feature>
<protein>
    <submittedName>
        <fullName evidence="4">Amino acid ABC transporter substrate-binding protein</fullName>
    </submittedName>
</protein>
<dbReference type="Proteomes" id="UP000233731">
    <property type="component" value="Unassembled WGS sequence"/>
</dbReference>
<name>A0A2N3R9P2_9BIFI</name>
<dbReference type="SMART" id="SM00062">
    <property type="entry name" value="PBPb"/>
    <property type="match status" value="1"/>
</dbReference>
<comment type="caution">
    <text evidence="4">The sequence shown here is derived from an EMBL/GenBank/DDBJ whole genome shotgun (WGS) entry which is preliminary data.</text>
</comment>
<evidence type="ECO:0000256" key="2">
    <source>
        <dbReference type="SAM" id="MobiDB-lite"/>
    </source>
</evidence>
<evidence type="ECO:0000259" key="3">
    <source>
        <dbReference type="SMART" id="SM00062"/>
    </source>
</evidence>